<dbReference type="Proteomes" id="UP000831607">
    <property type="component" value="Chromosome"/>
</dbReference>
<organism evidence="1 2">
    <name type="scientific">Orrella daihaiensis</name>
    <dbReference type="NCBI Taxonomy" id="2782176"/>
    <lineage>
        <taxon>Bacteria</taxon>
        <taxon>Pseudomonadati</taxon>
        <taxon>Pseudomonadota</taxon>
        <taxon>Betaproteobacteria</taxon>
        <taxon>Burkholderiales</taxon>
        <taxon>Alcaligenaceae</taxon>
        <taxon>Orrella</taxon>
    </lineage>
</organism>
<name>A0ABY4ALN2_9BURK</name>
<gene>
    <name evidence="1" type="ORF">DHf2319_04050</name>
</gene>
<protein>
    <submittedName>
        <fullName evidence="1">Uncharacterized protein</fullName>
    </submittedName>
</protein>
<dbReference type="EMBL" id="CP063982">
    <property type="protein sequence ID" value="UOD51084.1"/>
    <property type="molecule type" value="Genomic_DNA"/>
</dbReference>
<accession>A0ABY4ALN2</accession>
<reference evidence="1 2" key="1">
    <citation type="submission" date="2020-11" db="EMBL/GenBank/DDBJ databases">
        <title>Algicoccus daihaiensis sp.nov., isolated from Daihai Lake in Inner Mongolia.</title>
        <authorList>
            <person name="Kai J."/>
        </authorList>
    </citation>
    <scope>NUCLEOTIDE SEQUENCE [LARGE SCALE GENOMIC DNA]</scope>
    <source>
        <strain evidence="2">f23</strain>
    </source>
</reference>
<sequence length="94" mass="10536">MSDADCACALLRGEIDVDQYWRESGEQQVKSAGVLLTQHQQERALRNLHRLVLSLRSCGIDLKCADAEESKAVDCVTDADELQSIFSNYLATYR</sequence>
<evidence type="ECO:0000313" key="1">
    <source>
        <dbReference type="EMBL" id="UOD51084.1"/>
    </source>
</evidence>
<evidence type="ECO:0000313" key="2">
    <source>
        <dbReference type="Proteomes" id="UP000831607"/>
    </source>
</evidence>
<keyword evidence="2" id="KW-1185">Reference proteome</keyword>
<proteinExistence type="predicted"/>